<dbReference type="Proteomes" id="UP001305414">
    <property type="component" value="Unassembled WGS sequence"/>
</dbReference>
<sequence>MPHPAPQKGRPSLGNPEFFVNDRDRREAEGEIKAAYKALYAVFDQSRRQDSPFPGAEPSDSARRVCADGHAGHGLDSKVAVDEAVVRESGDVGAPEEVTDDMVLAHERGEMVYAFGERNGLLSKDGIASGIGGIVKVRLAKHVALANYAGRNSDRVDGAVELGVRSRHEHLLESSAAVGPRSREHRRGHTYVAST</sequence>
<protein>
    <submittedName>
        <fullName evidence="2">Uncharacterized protein</fullName>
    </submittedName>
</protein>
<gene>
    <name evidence="2" type="ORF">RRF57_009257</name>
</gene>
<evidence type="ECO:0000256" key="1">
    <source>
        <dbReference type="SAM" id="MobiDB-lite"/>
    </source>
</evidence>
<organism evidence="2 3">
    <name type="scientific">Xylaria bambusicola</name>
    <dbReference type="NCBI Taxonomy" id="326684"/>
    <lineage>
        <taxon>Eukaryota</taxon>
        <taxon>Fungi</taxon>
        <taxon>Dikarya</taxon>
        <taxon>Ascomycota</taxon>
        <taxon>Pezizomycotina</taxon>
        <taxon>Sordariomycetes</taxon>
        <taxon>Xylariomycetidae</taxon>
        <taxon>Xylariales</taxon>
        <taxon>Xylariaceae</taxon>
        <taxon>Xylaria</taxon>
    </lineage>
</organism>
<evidence type="ECO:0000313" key="3">
    <source>
        <dbReference type="Proteomes" id="UP001305414"/>
    </source>
</evidence>
<proteinExistence type="predicted"/>
<keyword evidence="3" id="KW-1185">Reference proteome</keyword>
<comment type="caution">
    <text evidence="2">The sequence shown here is derived from an EMBL/GenBank/DDBJ whole genome shotgun (WGS) entry which is preliminary data.</text>
</comment>
<accession>A0AAN7UUN8</accession>
<feature type="region of interest" description="Disordered" evidence="1">
    <location>
        <begin position="175"/>
        <end position="195"/>
    </location>
</feature>
<name>A0AAN7UUN8_9PEZI</name>
<reference evidence="2 3" key="1">
    <citation type="submission" date="2023-10" db="EMBL/GenBank/DDBJ databases">
        <title>Draft genome sequence of Xylaria bambusicola isolate GMP-LS, the root and basal stem rot pathogen of sugarcane in Indonesia.</title>
        <authorList>
            <person name="Selvaraj P."/>
            <person name="Muralishankar V."/>
            <person name="Muruganantham S."/>
            <person name="Sp S."/>
            <person name="Haryani S."/>
            <person name="Lau K.J.X."/>
            <person name="Naqvi N.I."/>
        </authorList>
    </citation>
    <scope>NUCLEOTIDE SEQUENCE [LARGE SCALE GENOMIC DNA]</scope>
    <source>
        <strain evidence="2">GMP-LS</strain>
    </source>
</reference>
<feature type="region of interest" description="Disordered" evidence="1">
    <location>
        <begin position="1"/>
        <end position="25"/>
    </location>
</feature>
<dbReference type="AlphaFoldDB" id="A0AAN7UUN8"/>
<evidence type="ECO:0000313" key="2">
    <source>
        <dbReference type="EMBL" id="KAK5633543.1"/>
    </source>
</evidence>
<dbReference type="EMBL" id="JAWHQM010000033">
    <property type="protein sequence ID" value="KAK5633543.1"/>
    <property type="molecule type" value="Genomic_DNA"/>
</dbReference>